<reference evidence="1" key="1">
    <citation type="submission" date="2021-02" db="EMBL/GenBank/DDBJ databases">
        <title>Infant gut strain persistence is associated with maternal origin, phylogeny, and functional potential including surface adhesion and iron acquisition.</title>
        <authorList>
            <person name="Lou Y.C."/>
        </authorList>
    </citation>
    <scope>NUCLEOTIDE SEQUENCE</scope>
    <source>
        <strain evidence="1">L3_108_031G1_dasL3_108_031G1_concoct_20</strain>
    </source>
</reference>
<sequence length="187" mass="21308">MADISMKFKKVVAIREAMVKQIDNCQEIKKLLKYHTNTPLSKYGFLKNGKKIEQVDVNESLIDVNIIPSLFDENLLNKDKVIIFVFPHKGDFGGEIGDNYFAIDIICPQNLNKLSEMGEERIFLIAGLIADLFDDKKILKKNGNPLTQYKANFTNFEVSRTDKNLDCVGVSMIVNVPTVNTRTYKNR</sequence>
<dbReference type="Proteomes" id="UP000778864">
    <property type="component" value="Unassembled WGS sequence"/>
</dbReference>
<dbReference type="AlphaFoldDB" id="A0A942WR62"/>
<evidence type="ECO:0000313" key="1">
    <source>
        <dbReference type="EMBL" id="MBS4894076.1"/>
    </source>
</evidence>
<evidence type="ECO:0000313" key="2">
    <source>
        <dbReference type="Proteomes" id="UP000778864"/>
    </source>
</evidence>
<protein>
    <submittedName>
        <fullName evidence="1">Uncharacterized protein</fullName>
    </submittedName>
</protein>
<proteinExistence type="predicted"/>
<dbReference type="EMBL" id="JAGZMU010000008">
    <property type="protein sequence ID" value="MBS4894076.1"/>
    <property type="molecule type" value="Genomic_DNA"/>
</dbReference>
<name>A0A942WR62_VEIPA</name>
<dbReference type="RefSeq" id="WP_278468564.1">
    <property type="nucleotide sequence ID" value="NZ_JAGZMU010000008.1"/>
</dbReference>
<comment type="caution">
    <text evidence="1">The sequence shown here is derived from an EMBL/GenBank/DDBJ whole genome shotgun (WGS) entry which is preliminary data.</text>
</comment>
<accession>A0A942WR62</accession>
<gene>
    <name evidence="1" type="ORF">KHZ90_09935</name>
</gene>
<organism evidence="1 2">
    <name type="scientific">Veillonella parvula</name>
    <name type="common">Staphylococcus parvulus</name>
    <dbReference type="NCBI Taxonomy" id="29466"/>
    <lineage>
        <taxon>Bacteria</taxon>
        <taxon>Bacillati</taxon>
        <taxon>Bacillota</taxon>
        <taxon>Negativicutes</taxon>
        <taxon>Veillonellales</taxon>
        <taxon>Veillonellaceae</taxon>
        <taxon>Veillonella</taxon>
    </lineage>
</organism>